<comment type="caution">
    <text evidence="2">The sequence shown here is derived from an EMBL/GenBank/DDBJ whole genome shotgun (WGS) entry which is preliminary data.</text>
</comment>
<dbReference type="SUPFAM" id="SSF53300">
    <property type="entry name" value="vWA-like"/>
    <property type="match status" value="1"/>
</dbReference>
<protein>
    <recommendedName>
        <fullName evidence="1">VWFA domain-containing protein</fullName>
    </recommendedName>
</protein>
<dbReference type="InterPro" id="IPR036465">
    <property type="entry name" value="vWFA_dom_sf"/>
</dbReference>
<dbReference type="EMBL" id="BTSY01000005">
    <property type="protein sequence ID" value="GMT29256.1"/>
    <property type="molecule type" value="Genomic_DNA"/>
</dbReference>
<evidence type="ECO:0000313" key="3">
    <source>
        <dbReference type="Proteomes" id="UP001432322"/>
    </source>
</evidence>
<evidence type="ECO:0000259" key="1">
    <source>
        <dbReference type="PROSITE" id="PS50234"/>
    </source>
</evidence>
<evidence type="ECO:0000313" key="2">
    <source>
        <dbReference type="EMBL" id="GMT29256.1"/>
    </source>
</evidence>
<feature type="non-terminal residue" evidence="2">
    <location>
        <position position="1"/>
    </location>
</feature>
<organism evidence="2 3">
    <name type="scientific">Pristionchus fissidentatus</name>
    <dbReference type="NCBI Taxonomy" id="1538716"/>
    <lineage>
        <taxon>Eukaryota</taxon>
        <taxon>Metazoa</taxon>
        <taxon>Ecdysozoa</taxon>
        <taxon>Nematoda</taxon>
        <taxon>Chromadorea</taxon>
        <taxon>Rhabditida</taxon>
        <taxon>Rhabditina</taxon>
        <taxon>Diplogasteromorpha</taxon>
        <taxon>Diplogasteroidea</taxon>
        <taxon>Neodiplogasteridae</taxon>
        <taxon>Pristionchus</taxon>
    </lineage>
</organism>
<sequence length="105" mass="11947">LQESSKRRIDSSLIILLISDGNSKDHWEDITKTAHLIFTQRNVQVLALTVSEKYSKDELKAWTMNDSNIFTARNQAAWLNRVKGDLATCTQGSIERLPTTFRPTP</sequence>
<dbReference type="PROSITE" id="PS50234">
    <property type="entry name" value="VWFA"/>
    <property type="match status" value="1"/>
</dbReference>
<dbReference type="Gene3D" id="3.40.50.410">
    <property type="entry name" value="von Willebrand factor, type A domain"/>
    <property type="match status" value="1"/>
</dbReference>
<proteinExistence type="predicted"/>
<name>A0AAV5WEE8_9BILA</name>
<dbReference type="InterPro" id="IPR002035">
    <property type="entry name" value="VWF_A"/>
</dbReference>
<feature type="domain" description="VWFA" evidence="1">
    <location>
        <begin position="1"/>
        <end position="86"/>
    </location>
</feature>
<keyword evidence="3" id="KW-1185">Reference proteome</keyword>
<accession>A0AAV5WEE8</accession>
<dbReference type="AlphaFoldDB" id="A0AAV5WEE8"/>
<feature type="non-terminal residue" evidence="2">
    <location>
        <position position="105"/>
    </location>
</feature>
<reference evidence="2" key="1">
    <citation type="submission" date="2023-10" db="EMBL/GenBank/DDBJ databases">
        <title>Genome assembly of Pristionchus species.</title>
        <authorList>
            <person name="Yoshida K."/>
            <person name="Sommer R.J."/>
        </authorList>
    </citation>
    <scope>NUCLEOTIDE SEQUENCE</scope>
    <source>
        <strain evidence="2">RS5133</strain>
    </source>
</reference>
<dbReference type="Proteomes" id="UP001432322">
    <property type="component" value="Unassembled WGS sequence"/>
</dbReference>
<gene>
    <name evidence="2" type="ORF">PFISCL1PPCAC_20553</name>
</gene>